<accession>A0A2G6JNX1</accession>
<dbReference type="CDD" id="cd01948">
    <property type="entry name" value="EAL"/>
    <property type="match status" value="1"/>
</dbReference>
<dbReference type="SUPFAM" id="SSF55781">
    <property type="entry name" value="GAF domain-like"/>
    <property type="match status" value="1"/>
</dbReference>
<dbReference type="Pfam" id="PF08447">
    <property type="entry name" value="PAS_3"/>
    <property type="match status" value="1"/>
</dbReference>
<evidence type="ECO:0000256" key="1">
    <source>
        <dbReference type="ARBA" id="ARBA00012282"/>
    </source>
</evidence>
<dbReference type="EMBL" id="PDSH01000013">
    <property type="protein sequence ID" value="PIE25121.1"/>
    <property type="molecule type" value="Genomic_DNA"/>
</dbReference>
<dbReference type="CDD" id="cd00130">
    <property type="entry name" value="PAS"/>
    <property type="match status" value="2"/>
</dbReference>
<dbReference type="InterPro" id="IPR000160">
    <property type="entry name" value="GGDEF_dom"/>
</dbReference>
<feature type="domain" description="PAC" evidence="4">
    <location>
        <begin position="275"/>
        <end position="327"/>
    </location>
</feature>
<dbReference type="InterPro" id="IPR001633">
    <property type="entry name" value="EAL_dom"/>
</dbReference>
<dbReference type="SMART" id="SM00267">
    <property type="entry name" value="GGDEF"/>
    <property type="match status" value="1"/>
</dbReference>
<dbReference type="Gene3D" id="3.20.20.450">
    <property type="entry name" value="EAL domain"/>
    <property type="match status" value="1"/>
</dbReference>
<dbReference type="InterPro" id="IPR000014">
    <property type="entry name" value="PAS"/>
</dbReference>
<sequence length="881" mass="99153">MTNHAITPNPVLQGEPSTAELRTILQLQNQVLERVIQDTTCNQVLDDICHYIEQCVPDCVVSIMLLDKEQNCLNVKSAPSLPQDIRNKFNGLVPGVGAGSCGTSVFLEEPAFVANIAEDNRWENLQDLAQELNLAACWSYPVWVDTDDIAGSCAISSFQPRLPSPFHAQLLETAANLISITLRRSAFQEAIKHKESLLKDITQAMPGVVYQYRLLKDSVQSFTYLGPGIERICGISAEEALDDFSLVWKQVHPEDREGLWQSISALQNSSLRSAWSHEFRVVHKNGETLWIRGSALLNKADTAKERLWNGILLDITPEKASIEQLRLANIAFSSTNEGFLITDKNNRIIDVNRAYMDISGYNKDELLGQRPSILRSGHHGDEFYQTMWESLKKERHWQGEIWNRRKNGEVVPHWVNINAVHAPKTDELTHYISVHADISSIKASEEKLSYLTHHDALTHLPNRLLFGARLDHTLTHRAANKKVVMFHLDLDRFKHINDTLGHKYGDQLLLQVTDRLQQTIGPKDTLARVGGDEFAILVEGLEHVSDAASIADKIVEVLEQPFNFNGKDFFSTGSIGIALAPDHGNDIDTLTKHADIALNQAKDRGRNNYAFFQPELSETVEEWIKLEPELRRAVSDNQFQLYFQAQVDNTGSHIVGAEALIRWQHPTLGFIPPNQFLPIAEEIGLMSQIGDWVINTALQQLSEWYKKGLSDFKLAINLASEQITKQNLPQVISQAIDFYQVPAEMLELEILETFLMQHEEEATSTFYQLRDLNVNLALDDFGTGYSSLSYLKKLPITKVKIDRSLVSDIPKDTNDEAITKAVILLAHTLGLSVCAEGVETPAQRDFLEKENCDQLQGYLFNKPIAAEAFSALLHKHNKITS</sequence>
<evidence type="ECO:0000259" key="5">
    <source>
        <dbReference type="PROSITE" id="PS50883"/>
    </source>
</evidence>
<dbReference type="Gene3D" id="3.30.450.40">
    <property type="match status" value="1"/>
</dbReference>
<dbReference type="NCBIfam" id="TIGR00254">
    <property type="entry name" value="GGDEF"/>
    <property type="match status" value="1"/>
</dbReference>
<dbReference type="FunFam" id="3.20.20.450:FF:000001">
    <property type="entry name" value="Cyclic di-GMP phosphodiesterase yahA"/>
    <property type="match status" value="1"/>
</dbReference>
<dbReference type="CDD" id="cd01949">
    <property type="entry name" value="GGDEF"/>
    <property type="match status" value="1"/>
</dbReference>
<reference evidence="7 8" key="1">
    <citation type="submission" date="2017-10" db="EMBL/GenBank/DDBJ databases">
        <title>Novel microbial diversity and functional potential in the marine mammal oral microbiome.</title>
        <authorList>
            <person name="Dudek N.K."/>
            <person name="Sun C.L."/>
            <person name="Burstein D."/>
            <person name="Kantor R.S."/>
            <person name="Aliaga Goltsman D.S."/>
            <person name="Bik E.M."/>
            <person name="Thomas B.C."/>
            <person name="Banfield J.F."/>
            <person name="Relman D.A."/>
        </authorList>
    </citation>
    <scope>NUCLEOTIDE SEQUENCE [LARGE SCALE GENOMIC DNA]</scope>
    <source>
        <strain evidence="7">DOLJORAL78_47_21</strain>
    </source>
</reference>
<comment type="caution">
    <text evidence="7">The sequence shown here is derived from an EMBL/GenBank/DDBJ whole genome shotgun (WGS) entry which is preliminary data.</text>
</comment>
<dbReference type="InterPro" id="IPR029016">
    <property type="entry name" value="GAF-like_dom_sf"/>
</dbReference>
<dbReference type="EC" id="3.1.4.52" evidence="1"/>
<dbReference type="Proteomes" id="UP000243469">
    <property type="component" value="Unassembled WGS sequence"/>
</dbReference>
<feature type="domain" description="PAS" evidence="3">
    <location>
        <begin position="331"/>
        <end position="369"/>
    </location>
</feature>
<feature type="domain" description="GGDEF" evidence="6">
    <location>
        <begin position="481"/>
        <end position="614"/>
    </location>
</feature>
<dbReference type="InterPro" id="IPR035919">
    <property type="entry name" value="EAL_sf"/>
</dbReference>
<dbReference type="NCBIfam" id="TIGR00229">
    <property type="entry name" value="sensory_box"/>
    <property type="match status" value="2"/>
</dbReference>
<dbReference type="GO" id="GO:0071111">
    <property type="term" value="F:cyclic-guanylate-specific phosphodiesterase activity"/>
    <property type="evidence" value="ECO:0007669"/>
    <property type="project" value="UniProtKB-EC"/>
</dbReference>
<dbReference type="InterPro" id="IPR003018">
    <property type="entry name" value="GAF"/>
</dbReference>
<dbReference type="SUPFAM" id="SSF55785">
    <property type="entry name" value="PYP-like sensor domain (PAS domain)"/>
    <property type="match status" value="2"/>
</dbReference>
<dbReference type="PANTHER" id="PTHR44757">
    <property type="entry name" value="DIGUANYLATE CYCLASE DGCP"/>
    <property type="match status" value="1"/>
</dbReference>
<dbReference type="InterPro" id="IPR000700">
    <property type="entry name" value="PAS-assoc_C"/>
</dbReference>
<dbReference type="Gene3D" id="3.30.70.270">
    <property type="match status" value="1"/>
</dbReference>
<dbReference type="InterPro" id="IPR052155">
    <property type="entry name" value="Biofilm_reg_signaling"/>
</dbReference>
<dbReference type="PROSITE" id="PS50883">
    <property type="entry name" value="EAL"/>
    <property type="match status" value="1"/>
</dbReference>
<dbReference type="PROSITE" id="PS50887">
    <property type="entry name" value="GGDEF"/>
    <property type="match status" value="1"/>
</dbReference>
<name>A0A2G6JNX1_NEPCE</name>
<gene>
    <name evidence="7" type="ORF">CSA60_02105</name>
</gene>
<dbReference type="SUPFAM" id="SSF55073">
    <property type="entry name" value="Nucleotide cyclase"/>
    <property type="match status" value="1"/>
</dbReference>
<dbReference type="InterPro" id="IPR029787">
    <property type="entry name" value="Nucleotide_cyclase"/>
</dbReference>
<dbReference type="InterPro" id="IPR001610">
    <property type="entry name" value="PAC"/>
</dbReference>
<dbReference type="SMART" id="SM00065">
    <property type="entry name" value="GAF"/>
    <property type="match status" value="1"/>
</dbReference>
<evidence type="ECO:0000256" key="2">
    <source>
        <dbReference type="ARBA" id="ARBA00022636"/>
    </source>
</evidence>
<dbReference type="SMART" id="SM00091">
    <property type="entry name" value="PAS"/>
    <property type="match status" value="2"/>
</dbReference>
<dbReference type="SMART" id="SM00052">
    <property type="entry name" value="EAL"/>
    <property type="match status" value="1"/>
</dbReference>
<dbReference type="InterPro" id="IPR013655">
    <property type="entry name" value="PAS_fold_3"/>
</dbReference>
<evidence type="ECO:0000259" key="6">
    <source>
        <dbReference type="PROSITE" id="PS50887"/>
    </source>
</evidence>
<dbReference type="InterPro" id="IPR035965">
    <property type="entry name" value="PAS-like_dom_sf"/>
</dbReference>
<evidence type="ECO:0000259" key="3">
    <source>
        <dbReference type="PROSITE" id="PS50112"/>
    </source>
</evidence>
<dbReference type="InterPro" id="IPR043128">
    <property type="entry name" value="Rev_trsase/Diguanyl_cyclase"/>
</dbReference>
<dbReference type="PIRSF" id="PIRSF005925">
    <property type="entry name" value="Dos"/>
    <property type="match status" value="1"/>
</dbReference>
<dbReference type="AlphaFoldDB" id="A0A2G6JNX1"/>
<dbReference type="Gene3D" id="3.30.450.20">
    <property type="entry name" value="PAS domain"/>
    <property type="match status" value="2"/>
</dbReference>
<evidence type="ECO:0000313" key="7">
    <source>
        <dbReference type="EMBL" id="PIE25121.1"/>
    </source>
</evidence>
<organism evidence="7 8">
    <name type="scientific">Neptuniibacter caesariensis</name>
    <dbReference type="NCBI Taxonomy" id="207954"/>
    <lineage>
        <taxon>Bacteria</taxon>
        <taxon>Pseudomonadati</taxon>
        <taxon>Pseudomonadota</taxon>
        <taxon>Gammaproteobacteria</taxon>
        <taxon>Oceanospirillales</taxon>
        <taxon>Oceanospirillaceae</taxon>
        <taxon>Neptuniibacter</taxon>
    </lineage>
</organism>
<feature type="domain" description="PAS" evidence="3">
    <location>
        <begin position="194"/>
        <end position="270"/>
    </location>
</feature>
<feature type="domain" description="EAL" evidence="5">
    <location>
        <begin position="623"/>
        <end position="877"/>
    </location>
</feature>
<dbReference type="Pfam" id="PF00990">
    <property type="entry name" value="GGDEF"/>
    <property type="match status" value="1"/>
</dbReference>
<dbReference type="Pfam" id="PF13426">
    <property type="entry name" value="PAS_9"/>
    <property type="match status" value="1"/>
</dbReference>
<evidence type="ECO:0000259" key="4">
    <source>
        <dbReference type="PROSITE" id="PS50113"/>
    </source>
</evidence>
<dbReference type="PROSITE" id="PS50112">
    <property type="entry name" value="PAS"/>
    <property type="match status" value="2"/>
</dbReference>
<proteinExistence type="predicted"/>
<dbReference type="InterPro" id="IPR012226">
    <property type="entry name" value="Diguanyl_cyclase/Pdiesterase"/>
</dbReference>
<dbReference type="PANTHER" id="PTHR44757:SF2">
    <property type="entry name" value="BIOFILM ARCHITECTURE MAINTENANCE PROTEIN MBAA"/>
    <property type="match status" value="1"/>
</dbReference>
<dbReference type="PROSITE" id="PS50113">
    <property type="entry name" value="PAC"/>
    <property type="match status" value="1"/>
</dbReference>
<dbReference type="SUPFAM" id="SSF141868">
    <property type="entry name" value="EAL domain-like"/>
    <property type="match status" value="1"/>
</dbReference>
<evidence type="ECO:0000313" key="8">
    <source>
        <dbReference type="Proteomes" id="UP000243469"/>
    </source>
</evidence>
<dbReference type="Pfam" id="PF00563">
    <property type="entry name" value="EAL"/>
    <property type="match status" value="1"/>
</dbReference>
<dbReference type="Pfam" id="PF13185">
    <property type="entry name" value="GAF_2"/>
    <property type="match status" value="1"/>
</dbReference>
<dbReference type="SMART" id="SM00086">
    <property type="entry name" value="PAC"/>
    <property type="match status" value="2"/>
</dbReference>
<keyword evidence="2" id="KW-0973">c-di-GMP</keyword>
<protein>
    <recommendedName>
        <fullName evidence="1">cyclic-guanylate-specific phosphodiesterase</fullName>
        <ecNumber evidence="1">3.1.4.52</ecNumber>
    </recommendedName>
</protein>